<keyword evidence="3" id="KW-1185">Reference proteome</keyword>
<evidence type="ECO:0000313" key="2">
    <source>
        <dbReference type="EMBL" id="SMD07130.1"/>
    </source>
</evidence>
<accession>A0A1Y5XN25</accession>
<feature type="region of interest" description="Disordered" evidence="1">
    <location>
        <begin position="82"/>
        <end position="104"/>
    </location>
</feature>
<organism evidence="2 3">
    <name type="scientific">Kibdelosporangium aridum</name>
    <dbReference type="NCBI Taxonomy" id="2030"/>
    <lineage>
        <taxon>Bacteria</taxon>
        <taxon>Bacillati</taxon>
        <taxon>Actinomycetota</taxon>
        <taxon>Actinomycetes</taxon>
        <taxon>Pseudonocardiales</taxon>
        <taxon>Pseudonocardiaceae</taxon>
        <taxon>Kibdelosporangium</taxon>
    </lineage>
</organism>
<protein>
    <submittedName>
        <fullName evidence="2">Uncharacterized protein</fullName>
    </submittedName>
</protein>
<proteinExistence type="predicted"/>
<reference evidence="2 3" key="1">
    <citation type="submission" date="2017-04" db="EMBL/GenBank/DDBJ databases">
        <authorList>
            <person name="Afonso C.L."/>
            <person name="Miller P.J."/>
            <person name="Scott M.A."/>
            <person name="Spackman E."/>
            <person name="Goraichik I."/>
            <person name="Dimitrov K.M."/>
            <person name="Suarez D.L."/>
            <person name="Swayne D.E."/>
        </authorList>
    </citation>
    <scope>NUCLEOTIDE SEQUENCE [LARGE SCALE GENOMIC DNA]</scope>
    <source>
        <strain evidence="2 3">DSM 43828</strain>
    </source>
</reference>
<gene>
    <name evidence="2" type="ORF">SAMN05661093_04179</name>
</gene>
<name>A0A1Y5XN25_KIBAR</name>
<dbReference type="Proteomes" id="UP000192674">
    <property type="component" value="Unassembled WGS sequence"/>
</dbReference>
<dbReference type="AlphaFoldDB" id="A0A1Y5XN25"/>
<dbReference type="EMBL" id="FWXV01000003">
    <property type="protein sequence ID" value="SMD07130.1"/>
    <property type="molecule type" value="Genomic_DNA"/>
</dbReference>
<evidence type="ECO:0000256" key="1">
    <source>
        <dbReference type="SAM" id="MobiDB-lite"/>
    </source>
</evidence>
<sequence length="199" mass="21589">MNLDVPVAGVQLGFDRLGTEIVVPMVRRKPVRLGLLGPPTPARLLAYRLVSAGASVTVVSHRQPTWKPLRTKVQSARLAIVDNPPPWPARPSTQPGGNPGPQAFFADLPSPPPLWLGDMPWTTVLHIADHVPAQSDFWHNAEAVIVNAPGHGRALADLFGRPDVSRVDSLPPGYLALVDRWRVALFRLALTPAENDLMA</sequence>
<evidence type="ECO:0000313" key="3">
    <source>
        <dbReference type="Proteomes" id="UP000192674"/>
    </source>
</evidence>